<dbReference type="Proteomes" id="UP000018895">
    <property type="component" value="Unassembled WGS sequence"/>
</dbReference>
<organism evidence="3 4">
    <name type="scientific">Halalkalibacter hemicellulosilyticusJCM 9152</name>
    <dbReference type="NCBI Taxonomy" id="1236971"/>
    <lineage>
        <taxon>Bacteria</taxon>
        <taxon>Bacillati</taxon>
        <taxon>Bacillota</taxon>
        <taxon>Bacilli</taxon>
        <taxon>Bacillales</taxon>
        <taxon>Bacillaceae</taxon>
        <taxon>Halalkalibacter</taxon>
    </lineage>
</organism>
<dbReference type="PROSITE" id="PS51257">
    <property type="entry name" value="PROKAR_LIPOPROTEIN"/>
    <property type="match status" value="1"/>
</dbReference>
<proteinExistence type="predicted"/>
<feature type="region of interest" description="Disordered" evidence="1">
    <location>
        <begin position="26"/>
        <end position="53"/>
    </location>
</feature>
<sequence length="53" mass="5321">MMNMKKLLSGLAAGALAVSVLAACGDVEGEPGVDDPGMNDPGMEEPMDEGGLE</sequence>
<name>W4QHF0_9BACI</name>
<comment type="caution">
    <text evidence="3">The sequence shown here is derived from an EMBL/GenBank/DDBJ whole genome shotgun (WGS) entry which is preliminary data.</text>
</comment>
<dbReference type="EMBL" id="BAUU01000013">
    <property type="protein sequence ID" value="GAE30769.1"/>
    <property type="molecule type" value="Genomic_DNA"/>
</dbReference>
<dbReference type="AlphaFoldDB" id="W4QHF0"/>
<feature type="signal peptide" evidence="2">
    <location>
        <begin position="1"/>
        <end position="22"/>
    </location>
</feature>
<accession>W4QHF0</accession>
<feature type="chain" id="PRO_5039140838" evidence="2">
    <location>
        <begin position="23"/>
        <end position="53"/>
    </location>
</feature>
<evidence type="ECO:0000256" key="1">
    <source>
        <dbReference type="SAM" id="MobiDB-lite"/>
    </source>
</evidence>
<dbReference type="STRING" id="1236971.JCM9152_2186"/>
<protein>
    <submittedName>
        <fullName evidence="3">Uncharacterized protein</fullName>
    </submittedName>
</protein>
<keyword evidence="2" id="KW-0732">Signal</keyword>
<gene>
    <name evidence="3" type="ORF">JCM9152_2186</name>
</gene>
<reference evidence="3" key="1">
    <citation type="journal article" date="2014" name="Genome Announc.">
        <title>Draft Genome Sequences of Three Alkaliphilic Bacillus Strains, Bacillus wakoensis JCM 9140T, Bacillus akibai JCM 9157T, and Bacillus hemicellulosilyticus JCM 9152T.</title>
        <authorList>
            <person name="Yuki M."/>
            <person name="Oshima K."/>
            <person name="Suda W."/>
            <person name="Oshida Y."/>
            <person name="Kitamura K."/>
            <person name="Iida T."/>
            <person name="Hattori M."/>
            <person name="Ohkuma M."/>
        </authorList>
    </citation>
    <scope>NUCLEOTIDE SEQUENCE [LARGE SCALE GENOMIC DNA]</scope>
    <source>
        <strain evidence="3">JCM 9152</strain>
    </source>
</reference>
<feature type="compositionally biased region" description="Acidic residues" evidence="1">
    <location>
        <begin position="42"/>
        <end position="53"/>
    </location>
</feature>
<evidence type="ECO:0000313" key="4">
    <source>
        <dbReference type="Proteomes" id="UP000018895"/>
    </source>
</evidence>
<keyword evidence="4" id="KW-1185">Reference proteome</keyword>
<evidence type="ECO:0000313" key="3">
    <source>
        <dbReference type="EMBL" id="GAE30769.1"/>
    </source>
</evidence>
<evidence type="ECO:0000256" key="2">
    <source>
        <dbReference type="SAM" id="SignalP"/>
    </source>
</evidence>